<evidence type="ECO:0000256" key="2">
    <source>
        <dbReference type="ARBA" id="ARBA00022679"/>
    </source>
</evidence>
<keyword evidence="2" id="KW-0808">Transferase</keyword>
<proteinExistence type="inferred from homology"/>
<feature type="compositionally biased region" description="Pro residues" evidence="4">
    <location>
        <begin position="212"/>
        <end position="227"/>
    </location>
</feature>
<reference evidence="6" key="1">
    <citation type="submission" date="2022-08" db="EMBL/GenBank/DDBJ databases">
        <title>Genomic Encyclopedia of Type Strains, Phase V (KMG-V): Genome sequencing to study the core and pangenomes of soil and plant-associated prokaryotes.</title>
        <authorList>
            <person name="Whitman W."/>
        </authorList>
    </citation>
    <scope>NUCLEOTIDE SEQUENCE</scope>
    <source>
        <strain evidence="6">SP3049</strain>
    </source>
</reference>
<accession>A0A9X2Q2L6</accession>
<organism evidence="6 7">
    <name type="scientific">Salinibacter ruber</name>
    <dbReference type="NCBI Taxonomy" id="146919"/>
    <lineage>
        <taxon>Bacteria</taxon>
        <taxon>Pseudomonadati</taxon>
        <taxon>Rhodothermota</taxon>
        <taxon>Rhodothermia</taxon>
        <taxon>Rhodothermales</taxon>
        <taxon>Salinibacteraceae</taxon>
        <taxon>Salinibacter</taxon>
    </lineage>
</organism>
<dbReference type="InterPro" id="IPR043129">
    <property type="entry name" value="ATPase_NBD"/>
</dbReference>
<feature type="compositionally biased region" description="Polar residues" evidence="4">
    <location>
        <begin position="240"/>
        <end position="249"/>
    </location>
</feature>
<evidence type="ECO:0000313" key="6">
    <source>
        <dbReference type="EMBL" id="MCS3710419.1"/>
    </source>
</evidence>
<evidence type="ECO:0000256" key="1">
    <source>
        <dbReference type="ARBA" id="ARBA00009156"/>
    </source>
</evidence>
<feature type="compositionally biased region" description="Low complexity" evidence="4">
    <location>
        <begin position="196"/>
        <end position="211"/>
    </location>
</feature>
<evidence type="ECO:0000259" key="5">
    <source>
        <dbReference type="Pfam" id="PF00370"/>
    </source>
</evidence>
<dbReference type="PANTHER" id="PTHR43095">
    <property type="entry name" value="SUGAR KINASE"/>
    <property type="match status" value="1"/>
</dbReference>
<comment type="caution">
    <text evidence="6">The sequence shown here is derived from an EMBL/GenBank/DDBJ whole genome shotgun (WGS) entry which is preliminary data.</text>
</comment>
<gene>
    <name evidence="6" type="ORF">GGP61_002029</name>
</gene>
<evidence type="ECO:0000313" key="7">
    <source>
        <dbReference type="Proteomes" id="UP001155057"/>
    </source>
</evidence>
<dbReference type="GO" id="GO:0005975">
    <property type="term" value="P:carbohydrate metabolic process"/>
    <property type="evidence" value="ECO:0007669"/>
    <property type="project" value="InterPro"/>
</dbReference>
<dbReference type="InterPro" id="IPR018484">
    <property type="entry name" value="FGGY_N"/>
</dbReference>
<dbReference type="PANTHER" id="PTHR43095:SF5">
    <property type="entry name" value="XYLULOSE KINASE"/>
    <property type="match status" value="1"/>
</dbReference>
<dbReference type="SUPFAM" id="SSF53067">
    <property type="entry name" value="Actin-like ATPase domain"/>
    <property type="match status" value="1"/>
</dbReference>
<sequence length="249" mass="27220">MLLGYDIGSSAIKAALLDPDTGNTVASARAPSDHEMSMDAPRPGWAEQPPARWWRHMQAATDALRSRPDADLQAVQAIGITYQMHGLVLVDENHEALRPAIIWADSRAVDIGREAFGALGTDWCLRHLLNSPGNFTAAKLAWVQRNEPDVYDRVHKAMLPGDYLALRLTGTVRTTPSGLSEGTLWDVQRQGLAVDRSTTSTSTRASGRLPSRPFPSRAPSPPPPPQPWACRAAFPWPTGRATSPTTRFR</sequence>
<evidence type="ECO:0000256" key="4">
    <source>
        <dbReference type="SAM" id="MobiDB-lite"/>
    </source>
</evidence>
<comment type="similarity">
    <text evidence="1">Belongs to the FGGY kinase family.</text>
</comment>
<feature type="region of interest" description="Disordered" evidence="4">
    <location>
        <begin position="190"/>
        <end position="249"/>
    </location>
</feature>
<feature type="domain" description="Carbohydrate kinase FGGY N-terminal" evidence="5">
    <location>
        <begin position="1"/>
        <end position="189"/>
    </location>
</feature>
<evidence type="ECO:0000256" key="3">
    <source>
        <dbReference type="ARBA" id="ARBA00022777"/>
    </source>
</evidence>
<feature type="region of interest" description="Disordered" evidence="4">
    <location>
        <begin position="23"/>
        <end position="45"/>
    </location>
</feature>
<dbReference type="Proteomes" id="UP001155057">
    <property type="component" value="Unassembled WGS sequence"/>
</dbReference>
<dbReference type="Gene3D" id="3.30.420.40">
    <property type="match status" value="1"/>
</dbReference>
<dbReference type="InterPro" id="IPR050406">
    <property type="entry name" value="FGGY_Carb_Kinase"/>
</dbReference>
<dbReference type="AlphaFoldDB" id="A0A9X2Q2L6"/>
<name>A0A9X2Q2L6_9BACT</name>
<dbReference type="GO" id="GO:0016301">
    <property type="term" value="F:kinase activity"/>
    <property type="evidence" value="ECO:0007669"/>
    <property type="project" value="UniProtKB-KW"/>
</dbReference>
<dbReference type="Pfam" id="PF00370">
    <property type="entry name" value="FGGY_N"/>
    <property type="match status" value="1"/>
</dbReference>
<dbReference type="EMBL" id="JANUAE010000006">
    <property type="protein sequence ID" value="MCS3710419.1"/>
    <property type="molecule type" value="Genomic_DNA"/>
</dbReference>
<keyword evidence="3 6" id="KW-0418">Kinase</keyword>
<protein>
    <submittedName>
        <fullName evidence="6">Sugar (Pentulose or hexulose) kinase</fullName>
    </submittedName>
</protein>